<name>A0A2N5Y188_9GAMM</name>
<dbReference type="Pfam" id="PF17783">
    <property type="entry name" value="WHD_CvfB"/>
    <property type="match status" value="1"/>
</dbReference>
<dbReference type="GO" id="GO:0003676">
    <property type="term" value="F:nucleic acid binding"/>
    <property type="evidence" value="ECO:0007669"/>
    <property type="project" value="InterPro"/>
</dbReference>
<dbReference type="RefSeq" id="WP_101521410.1">
    <property type="nucleotide sequence ID" value="NZ_PKLZ01000008.1"/>
</dbReference>
<dbReference type="InterPro" id="IPR003029">
    <property type="entry name" value="S1_domain"/>
</dbReference>
<feature type="domain" description="S1 motif" evidence="2">
    <location>
        <begin position="3"/>
        <end position="64"/>
    </location>
</feature>
<reference evidence="4" key="1">
    <citation type="submission" date="2017-11" db="EMBL/GenBank/DDBJ databases">
        <title>The draft genome sequence of Chromatocurvus sp. F02.</title>
        <authorList>
            <person name="Du Z.-J."/>
            <person name="Chang Y.-Q."/>
        </authorList>
    </citation>
    <scope>NUCLEOTIDE SEQUENCE [LARGE SCALE GENOMIC DNA]</scope>
    <source>
        <strain evidence="4">F02</strain>
    </source>
</reference>
<dbReference type="InterPro" id="IPR012340">
    <property type="entry name" value="NA-bd_OB-fold"/>
</dbReference>
<dbReference type="PIRSF" id="PIRSF012524">
    <property type="entry name" value="YitL_S1"/>
    <property type="match status" value="1"/>
</dbReference>
<evidence type="ECO:0000313" key="4">
    <source>
        <dbReference type="Proteomes" id="UP000234845"/>
    </source>
</evidence>
<dbReference type="Gene3D" id="2.40.50.140">
    <property type="entry name" value="Nucleic acid-binding proteins"/>
    <property type="match status" value="1"/>
</dbReference>
<dbReference type="SMART" id="SM00316">
    <property type="entry name" value="S1"/>
    <property type="match status" value="3"/>
</dbReference>
<dbReference type="Gene3D" id="1.10.10.10">
    <property type="entry name" value="Winged helix-like DNA-binding domain superfamily/Winged helix DNA-binding domain"/>
    <property type="match status" value="1"/>
</dbReference>
<gene>
    <name evidence="3" type="ORF">CWI75_10220</name>
</gene>
<proteinExistence type="inferred from homology"/>
<dbReference type="InterPro" id="IPR014464">
    <property type="entry name" value="CvfB_fam"/>
</dbReference>
<dbReference type="OrthoDB" id="9801597at2"/>
<dbReference type="PANTHER" id="PTHR37296">
    <property type="entry name" value="CONSERVED VIRULENCE FACTOR B"/>
    <property type="match status" value="1"/>
</dbReference>
<organism evidence="3 4">
    <name type="scientific">Kineobactrum sediminis</name>
    <dbReference type="NCBI Taxonomy" id="1905677"/>
    <lineage>
        <taxon>Bacteria</taxon>
        <taxon>Pseudomonadati</taxon>
        <taxon>Pseudomonadota</taxon>
        <taxon>Gammaproteobacteria</taxon>
        <taxon>Cellvibrionales</taxon>
        <taxon>Halieaceae</taxon>
        <taxon>Kineobactrum</taxon>
    </lineage>
</organism>
<evidence type="ECO:0000259" key="2">
    <source>
        <dbReference type="SMART" id="SM00316"/>
    </source>
</evidence>
<evidence type="ECO:0000256" key="1">
    <source>
        <dbReference type="PIRNR" id="PIRNR012524"/>
    </source>
</evidence>
<dbReference type="InterPro" id="IPR036388">
    <property type="entry name" value="WH-like_DNA-bd_sf"/>
</dbReference>
<dbReference type="AlphaFoldDB" id="A0A2N5Y188"/>
<keyword evidence="4" id="KW-1185">Reference proteome</keyword>
<comment type="similarity">
    <text evidence="1">Belongs to the CvfB family.</text>
</comment>
<dbReference type="Proteomes" id="UP000234845">
    <property type="component" value="Unassembled WGS sequence"/>
</dbReference>
<dbReference type="Pfam" id="PF13509">
    <property type="entry name" value="S1_2"/>
    <property type="match status" value="1"/>
</dbReference>
<dbReference type="InterPro" id="IPR040764">
    <property type="entry name" value="CvfB_WH"/>
</dbReference>
<evidence type="ECO:0000313" key="3">
    <source>
        <dbReference type="EMBL" id="PLW82158.1"/>
    </source>
</evidence>
<feature type="domain" description="S1 motif" evidence="2">
    <location>
        <begin position="145"/>
        <end position="207"/>
    </location>
</feature>
<dbReference type="EMBL" id="PKLZ01000008">
    <property type="protein sequence ID" value="PLW82158.1"/>
    <property type="molecule type" value="Genomic_DNA"/>
</dbReference>
<accession>A0A2N5Y188</accession>
<feature type="domain" description="S1 motif" evidence="2">
    <location>
        <begin position="69"/>
        <end position="131"/>
    </location>
</feature>
<dbReference type="PANTHER" id="PTHR37296:SF1">
    <property type="entry name" value="CONSERVED VIRULENCE FACTOR B"/>
    <property type="match status" value="1"/>
</dbReference>
<sequence length="281" mass="31300">MAEIGKSARLIVIKTVEFGVYLDADNLGEVLLPRKYVPAGVDVGDVVEVFLYHDSEGRPVATTVEPKARVGEFAYLKVVDTTPVGAFLDWGLDKDLLVPFSEQHRPLVVGQFCLVYLFLDKIHGRVTASSKIEKFLDDEKPHDFRAGQQVELIIANSTDLGWKAIINHSHWGVLYKSDVFQRLSFGQTITGYIKHVRPDGKIDLALQDAASARDRHVDALLAYLRHHGGFAPLHDKTDPEVIADLLGMSKGAFKKAVGKLYKARRLTIENDGIRLTDQDLK</sequence>
<dbReference type="InterPro" id="IPR039566">
    <property type="entry name" value="CvfB_S1_st"/>
</dbReference>
<comment type="caution">
    <text evidence="3">The sequence shown here is derived from an EMBL/GenBank/DDBJ whole genome shotgun (WGS) entry which is preliminary data.</text>
</comment>
<protein>
    <submittedName>
        <fullName evidence="3">GntR family transcriptional regulator</fullName>
    </submittedName>
</protein>